<organism evidence="2 3">
    <name type="scientific">Laspinema palackyanum D2a</name>
    <dbReference type="NCBI Taxonomy" id="2953684"/>
    <lineage>
        <taxon>Bacteria</taxon>
        <taxon>Bacillati</taxon>
        <taxon>Cyanobacteriota</taxon>
        <taxon>Cyanophyceae</taxon>
        <taxon>Oscillatoriophycideae</taxon>
        <taxon>Oscillatoriales</taxon>
        <taxon>Laspinemataceae</taxon>
        <taxon>Laspinema</taxon>
        <taxon>Laspinema palackyanum</taxon>
    </lineage>
</organism>
<dbReference type="EMBL" id="JAMXFF010000010">
    <property type="protein sequence ID" value="MCT7966466.1"/>
    <property type="molecule type" value="Genomic_DNA"/>
</dbReference>
<keyword evidence="1" id="KW-1133">Transmembrane helix</keyword>
<keyword evidence="1" id="KW-0812">Transmembrane</keyword>
<proteinExistence type="predicted"/>
<evidence type="ECO:0000313" key="2">
    <source>
        <dbReference type="EMBL" id="MCT7966466.1"/>
    </source>
</evidence>
<accession>A0ABT2MRB5</accession>
<dbReference type="Proteomes" id="UP001525890">
    <property type="component" value="Unassembled WGS sequence"/>
</dbReference>
<sequence>MLFRVSYHHRRNASEGQMQSRDLDPSITIVVWVTSSSLASGVLMFVPELLTRD</sequence>
<reference evidence="2 3" key="1">
    <citation type="journal article" date="2022" name="Front. Microbiol.">
        <title>High genomic differentiation and limited gene flow indicate recent cryptic speciation within the genus Laspinema (cyanobacteria).</title>
        <authorList>
            <person name="Stanojkovic A."/>
            <person name="Skoupy S."/>
            <person name="Skaloud P."/>
            <person name="Dvorak P."/>
        </authorList>
    </citation>
    <scope>NUCLEOTIDE SEQUENCE [LARGE SCALE GENOMIC DNA]</scope>
    <source>
        <strain evidence="2 3">D2a</strain>
    </source>
</reference>
<gene>
    <name evidence="2" type="ORF">NG799_08990</name>
</gene>
<dbReference type="RefSeq" id="WP_368006110.1">
    <property type="nucleotide sequence ID" value="NZ_JAMXFF010000010.1"/>
</dbReference>
<comment type="caution">
    <text evidence="2">The sequence shown here is derived from an EMBL/GenBank/DDBJ whole genome shotgun (WGS) entry which is preliminary data.</text>
</comment>
<feature type="transmembrane region" description="Helical" evidence="1">
    <location>
        <begin position="27"/>
        <end position="46"/>
    </location>
</feature>
<evidence type="ECO:0000313" key="3">
    <source>
        <dbReference type="Proteomes" id="UP001525890"/>
    </source>
</evidence>
<protein>
    <submittedName>
        <fullName evidence="2">Uncharacterized protein</fullName>
    </submittedName>
</protein>
<evidence type="ECO:0000256" key="1">
    <source>
        <dbReference type="SAM" id="Phobius"/>
    </source>
</evidence>
<keyword evidence="1" id="KW-0472">Membrane</keyword>
<keyword evidence="3" id="KW-1185">Reference proteome</keyword>
<name>A0ABT2MRB5_9CYAN</name>